<dbReference type="OrthoDB" id="2919534at2759"/>
<evidence type="ECO:0000313" key="2">
    <source>
        <dbReference type="Proteomes" id="UP000257109"/>
    </source>
</evidence>
<keyword evidence="2" id="KW-1185">Reference proteome</keyword>
<dbReference type="Proteomes" id="UP000257109">
    <property type="component" value="Unassembled WGS sequence"/>
</dbReference>
<name>A0A371G3U3_MUCPR</name>
<sequence length="187" mass="21612">MGQLTLNKLGTVVSTYHLCMKYPMGKEVGRVWADHRVARRCYEDNLRIGSRPANKLDVNFLDLNLDPRCDNNRKRPLPAKNLKEINISLDPTHKAKIGTTLMQEGESHLISFLWENRDVFTWSPANMPGIDLEFMCHHLSISLGFQPVTQLQRQLGEEKRRAAWEENKKLLAAGFIRKIQYPPGWQM</sequence>
<reference evidence="1" key="1">
    <citation type="submission" date="2018-05" db="EMBL/GenBank/DDBJ databases">
        <title>Draft genome of Mucuna pruriens seed.</title>
        <authorList>
            <person name="Nnadi N.E."/>
            <person name="Vos R."/>
            <person name="Hasami M.H."/>
            <person name="Devisetty U.K."/>
            <person name="Aguiy J.C."/>
        </authorList>
    </citation>
    <scope>NUCLEOTIDE SEQUENCE [LARGE SCALE GENOMIC DNA]</scope>
    <source>
        <strain evidence="1">JCA_2017</strain>
    </source>
</reference>
<evidence type="ECO:0000313" key="1">
    <source>
        <dbReference type="EMBL" id="RDX85212.1"/>
    </source>
</evidence>
<feature type="non-terminal residue" evidence="1">
    <location>
        <position position="1"/>
    </location>
</feature>
<comment type="caution">
    <text evidence="1">The sequence shown here is derived from an EMBL/GenBank/DDBJ whole genome shotgun (WGS) entry which is preliminary data.</text>
</comment>
<gene>
    <name evidence="1" type="ORF">CR513_33627</name>
</gene>
<dbReference type="EMBL" id="QJKJ01006847">
    <property type="protein sequence ID" value="RDX85212.1"/>
    <property type="molecule type" value="Genomic_DNA"/>
</dbReference>
<protein>
    <recommendedName>
        <fullName evidence="3">Reverse transcriptase RNase H-like domain-containing protein</fullName>
    </recommendedName>
</protein>
<proteinExistence type="predicted"/>
<organism evidence="1 2">
    <name type="scientific">Mucuna pruriens</name>
    <name type="common">Velvet bean</name>
    <name type="synonym">Dolichos pruriens</name>
    <dbReference type="NCBI Taxonomy" id="157652"/>
    <lineage>
        <taxon>Eukaryota</taxon>
        <taxon>Viridiplantae</taxon>
        <taxon>Streptophyta</taxon>
        <taxon>Embryophyta</taxon>
        <taxon>Tracheophyta</taxon>
        <taxon>Spermatophyta</taxon>
        <taxon>Magnoliopsida</taxon>
        <taxon>eudicotyledons</taxon>
        <taxon>Gunneridae</taxon>
        <taxon>Pentapetalae</taxon>
        <taxon>rosids</taxon>
        <taxon>fabids</taxon>
        <taxon>Fabales</taxon>
        <taxon>Fabaceae</taxon>
        <taxon>Papilionoideae</taxon>
        <taxon>50 kb inversion clade</taxon>
        <taxon>NPAAA clade</taxon>
        <taxon>indigoferoid/millettioid clade</taxon>
        <taxon>Phaseoleae</taxon>
        <taxon>Mucuna</taxon>
    </lineage>
</organism>
<accession>A0A371G3U3</accession>
<dbReference type="AlphaFoldDB" id="A0A371G3U3"/>
<evidence type="ECO:0008006" key="3">
    <source>
        <dbReference type="Google" id="ProtNLM"/>
    </source>
</evidence>